<dbReference type="Gene3D" id="3.30.70.3570">
    <property type="entry name" value="MvaI/BcnI restriction endonuclease, recognition domain"/>
    <property type="match status" value="1"/>
</dbReference>
<name>A0A7V4KC86_FERPE</name>
<evidence type="ECO:0000313" key="2">
    <source>
        <dbReference type="EMBL" id="HGU52392.1"/>
    </source>
</evidence>
<gene>
    <name evidence="2" type="ORF">ENT78_02525</name>
</gene>
<dbReference type="Gene3D" id="3.40.210.20">
    <property type="entry name" value="MvaI/BcnI restriction endonuclease, catalytic domain"/>
    <property type="match status" value="1"/>
</dbReference>
<dbReference type="InterPro" id="IPR043005">
    <property type="entry name" value="MvaI_BcnI_rec"/>
</dbReference>
<feature type="domain" description="MvaI/BcnI restriction endonuclease" evidence="1">
    <location>
        <begin position="2"/>
        <end position="210"/>
    </location>
</feature>
<evidence type="ECO:0000259" key="1">
    <source>
        <dbReference type="Pfam" id="PF15515"/>
    </source>
</evidence>
<reference evidence="2" key="1">
    <citation type="journal article" date="2020" name="mSystems">
        <title>Genome- and Community-Level Interaction Insights into Carbon Utilization and Element Cycling Functions of Hydrothermarchaeota in Hydrothermal Sediment.</title>
        <authorList>
            <person name="Zhou Z."/>
            <person name="Liu Y."/>
            <person name="Xu W."/>
            <person name="Pan J."/>
            <person name="Luo Z.H."/>
            <person name="Li M."/>
        </authorList>
    </citation>
    <scope>NUCLEOTIDE SEQUENCE [LARGE SCALE GENOMIC DNA]</scope>
    <source>
        <strain evidence="2">SpSt-61</strain>
    </source>
</reference>
<dbReference type="InterPro" id="IPR043004">
    <property type="entry name" value="MvaI_BcnI_cat"/>
</dbReference>
<comment type="caution">
    <text evidence="2">The sequence shown here is derived from an EMBL/GenBank/DDBJ whole genome shotgun (WGS) entry which is preliminary data.</text>
</comment>
<accession>A0A7V4KC86</accession>
<dbReference type="EMBL" id="DSZZ01000119">
    <property type="protein sequence ID" value="HGU52392.1"/>
    <property type="molecule type" value="Genomic_DNA"/>
</dbReference>
<sequence length="217" mass="24868">MGFVKSLRKGSTGVGYTFEQLLGVNENNIPIPDIGGRLEIKATRRGSNSLITLFTFNRGVWLEKQKDIIQQYGYTDEKGRQALKRTLTLSTDGPLCLSIDEVNQSVLLIDKNQNKIIATWSLYVIVGKFSTKLDRILYVLADRKVDEKGNEHFHYNEAYILSEPKPENFVRAFKNSEIAIDLRLHIKENGQVRNRGTAFRVYEESLLTLFARREQVL</sequence>
<protein>
    <recommendedName>
        <fullName evidence="1">MvaI/BcnI restriction endonuclease domain-containing protein</fullName>
    </recommendedName>
</protein>
<dbReference type="InterPro" id="IPR029127">
    <property type="entry name" value="MvaI_BcnI"/>
</dbReference>
<organism evidence="2">
    <name type="scientific">Fervidobacterium pennivorans</name>
    <dbReference type="NCBI Taxonomy" id="93466"/>
    <lineage>
        <taxon>Bacteria</taxon>
        <taxon>Thermotogati</taxon>
        <taxon>Thermotogota</taxon>
        <taxon>Thermotogae</taxon>
        <taxon>Thermotogales</taxon>
        <taxon>Fervidobacteriaceae</taxon>
        <taxon>Fervidobacterium</taxon>
    </lineage>
</organism>
<dbReference type="CDD" id="cd22310">
    <property type="entry name" value="BcnI-like"/>
    <property type="match status" value="1"/>
</dbReference>
<dbReference type="AlphaFoldDB" id="A0A7V4KC86"/>
<proteinExistence type="predicted"/>
<dbReference type="Pfam" id="PF15515">
    <property type="entry name" value="MvaI_BcnI"/>
    <property type="match status" value="1"/>
</dbReference>